<evidence type="ECO:0000313" key="3">
    <source>
        <dbReference type="Proteomes" id="UP000564806"/>
    </source>
</evidence>
<accession>A0A850ENI1</accession>
<sequence>MFKYDLKKGAYQMSDQDQALKASVIRNFSTADGRLQSIPVQRKKKLIILEYLISKLEPGRPYPEKELNMFIKGFHEDFATIRREFIVHGFMTRENEVYRLAPQENWAT</sequence>
<organism evidence="2 3">
    <name type="scientific">Paenibacillus agri</name>
    <dbReference type="NCBI Taxonomy" id="2744309"/>
    <lineage>
        <taxon>Bacteria</taxon>
        <taxon>Bacillati</taxon>
        <taxon>Bacillota</taxon>
        <taxon>Bacilli</taxon>
        <taxon>Bacillales</taxon>
        <taxon>Paenibacillaceae</taxon>
        <taxon>Paenibacillus</taxon>
    </lineage>
</organism>
<reference evidence="2" key="1">
    <citation type="submission" date="2020-06" db="EMBL/GenBank/DDBJ databases">
        <title>Paenibacillus sp. nov., isolated from soil.</title>
        <authorList>
            <person name="Seo Y.L."/>
        </authorList>
    </citation>
    <scope>NUCLEOTIDE SEQUENCE [LARGE SCALE GENOMIC DNA]</scope>
    <source>
        <strain evidence="2">JW14</strain>
    </source>
</reference>
<dbReference type="EMBL" id="JABWCS010000208">
    <property type="protein sequence ID" value="NUU61319.1"/>
    <property type="molecule type" value="Genomic_DNA"/>
</dbReference>
<dbReference type="AlphaFoldDB" id="A0A850ENI1"/>
<evidence type="ECO:0000313" key="2">
    <source>
        <dbReference type="EMBL" id="NUU61319.1"/>
    </source>
</evidence>
<feature type="domain" description="DUF2087" evidence="1">
    <location>
        <begin position="34"/>
        <end position="99"/>
    </location>
</feature>
<gene>
    <name evidence="2" type="ORF">HPT30_13340</name>
</gene>
<proteinExistence type="predicted"/>
<keyword evidence="3" id="KW-1185">Reference proteome</keyword>
<protein>
    <submittedName>
        <fullName evidence="2">DUF2087 domain-containing protein</fullName>
    </submittedName>
</protein>
<evidence type="ECO:0000259" key="1">
    <source>
        <dbReference type="Pfam" id="PF09860"/>
    </source>
</evidence>
<name>A0A850ENI1_9BACL</name>
<comment type="caution">
    <text evidence="2">The sequence shown here is derived from an EMBL/GenBank/DDBJ whole genome shotgun (WGS) entry which is preliminary data.</text>
</comment>
<dbReference type="Proteomes" id="UP000564806">
    <property type="component" value="Unassembled WGS sequence"/>
</dbReference>
<dbReference type="Pfam" id="PF09860">
    <property type="entry name" value="DUF2087"/>
    <property type="match status" value="1"/>
</dbReference>
<dbReference type="InterPro" id="IPR018656">
    <property type="entry name" value="DUF2087"/>
</dbReference>